<keyword evidence="4" id="KW-1185">Reference proteome</keyword>
<keyword evidence="1" id="KW-0605">Phycobilisome</keyword>
<dbReference type="AlphaFoldDB" id="A0A6H1TWR3"/>
<evidence type="ECO:0000256" key="1">
    <source>
        <dbReference type="PROSITE-ProRule" id="PRU01109"/>
    </source>
</evidence>
<dbReference type="GO" id="GO:0031404">
    <property type="term" value="F:chloride ion binding"/>
    <property type="evidence" value="ECO:0007669"/>
    <property type="project" value="InterPro"/>
</dbReference>
<dbReference type="KEGG" id="oxy:HCG48_08695"/>
<dbReference type="InterPro" id="IPR015233">
    <property type="entry name" value="Orange_carotenoid-bd_N"/>
</dbReference>
<dbReference type="GO" id="GO:0030089">
    <property type="term" value="C:phycobilisome"/>
    <property type="evidence" value="ECO:0007669"/>
    <property type="project" value="UniProtKB-UniRule"/>
</dbReference>
<comment type="similarity">
    <text evidence="1">Belongs to the orange carotenoid-binding protein family.</text>
</comment>
<evidence type="ECO:0000313" key="4">
    <source>
        <dbReference type="Proteomes" id="UP000500857"/>
    </source>
</evidence>
<keyword evidence="1" id="KW-0472">Membrane</keyword>
<dbReference type="Pfam" id="PF09150">
    <property type="entry name" value="Carot_N"/>
    <property type="match status" value="1"/>
</dbReference>
<proteinExistence type="inferred from homology"/>
<gene>
    <name evidence="3" type="ORF">HCG48_08695</name>
</gene>
<dbReference type="RefSeq" id="WP_168568801.1">
    <property type="nucleotide sequence ID" value="NZ_CP051167.1"/>
</dbReference>
<reference evidence="3 4" key="1">
    <citation type="submission" date="2020-04" db="EMBL/GenBank/DDBJ databases">
        <authorList>
            <person name="Basu S."/>
            <person name="Maruthanayagam V."/>
            <person name="Chakraborty S."/>
            <person name="Pramanik A."/>
            <person name="Mukherjee J."/>
            <person name="Brink B."/>
        </authorList>
    </citation>
    <scope>NUCLEOTIDE SEQUENCE [LARGE SCALE GENOMIC DNA]</scope>
    <source>
        <strain evidence="3 4">AP17</strain>
    </source>
</reference>
<accession>A0A6H1TWR3</accession>
<keyword evidence="1" id="KW-0157">Chromophore</keyword>
<keyword evidence="1" id="KW-0042">Antenna complex</keyword>
<protein>
    <submittedName>
        <fullName evidence="3">Orange carotenoid protein</fullName>
    </submittedName>
</protein>
<evidence type="ECO:0000313" key="3">
    <source>
        <dbReference type="EMBL" id="QIZ70646.1"/>
    </source>
</evidence>
<name>A0A6H1TWR3_9CYAN</name>
<dbReference type="PROSITE" id="PS51773">
    <property type="entry name" value="OCP_N"/>
    <property type="match status" value="1"/>
</dbReference>
<feature type="domain" description="OCP N-terminal" evidence="2">
    <location>
        <begin position="14"/>
        <end position="164"/>
    </location>
</feature>
<dbReference type="GO" id="GO:0016037">
    <property type="term" value="P:light absorption"/>
    <property type="evidence" value="ECO:0007669"/>
    <property type="project" value="UniProtKB-UniRule"/>
</dbReference>
<evidence type="ECO:0000259" key="2">
    <source>
        <dbReference type="PROSITE" id="PS51773"/>
    </source>
</evidence>
<organism evidence="3 4">
    <name type="scientific">Oxynema aestuarii AP17</name>
    <dbReference type="NCBI Taxonomy" id="2064643"/>
    <lineage>
        <taxon>Bacteria</taxon>
        <taxon>Bacillati</taxon>
        <taxon>Cyanobacteriota</taxon>
        <taxon>Cyanophyceae</taxon>
        <taxon>Oscillatoriophycideae</taxon>
        <taxon>Oscillatoriales</taxon>
        <taxon>Oscillatoriaceae</taxon>
        <taxon>Oxynema</taxon>
        <taxon>Oxynema aestuarii</taxon>
    </lineage>
</organism>
<keyword evidence="1" id="KW-0793">Thylakoid</keyword>
<dbReference type="SUPFAM" id="SSF81930">
    <property type="entry name" value="Orange carotenoid protein, N-terminal domain"/>
    <property type="match status" value="1"/>
</dbReference>
<dbReference type="InterPro" id="IPR036917">
    <property type="entry name" value="Orange_carotenoid-bd_N_sf"/>
</dbReference>
<sequence>MTAINTTGNSQIRSEDTKKIVERFEGLKTDDQLALLYWIYEKMGDSITPAAPTATDPQIAPLLLDNFFKLSDDEQLQVMRDLVERKDTQYSHAYGALTANNQLLVWYAWAIAMGDTVVDLPENYSADGAVKDILKQVENAEFQDQISILREIAANMGYTDIGEVPSQEQTGKTPSL</sequence>
<dbReference type="EMBL" id="CP051167">
    <property type="protein sequence ID" value="QIZ70646.1"/>
    <property type="molecule type" value="Genomic_DNA"/>
</dbReference>
<dbReference type="Proteomes" id="UP000500857">
    <property type="component" value="Chromosome"/>
</dbReference>
<dbReference type="Gene3D" id="1.10.2090.10">
    <property type="entry name" value="Orange carotenoid-binding protein, N-terminal domain"/>
    <property type="match status" value="1"/>
</dbReference>